<gene>
    <name evidence="1" type="ORF">SAMN05661053_1828</name>
</gene>
<accession>A0A380S5C8</accession>
<protein>
    <submittedName>
        <fullName evidence="1">MORN repeat variant</fullName>
    </submittedName>
</protein>
<dbReference type="Proteomes" id="UP000255423">
    <property type="component" value="Unassembled WGS sequence"/>
</dbReference>
<name>A0A380S5C8_FIBSU</name>
<dbReference type="SUPFAM" id="SSF82185">
    <property type="entry name" value="Histone H3 K4-specific methyltransferase SET7/9 N-terminal domain"/>
    <property type="match status" value="2"/>
</dbReference>
<reference evidence="1 2" key="1">
    <citation type="submission" date="2017-08" db="EMBL/GenBank/DDBJ databases">
        <authorList>
            <person name="de Groot N.N."/>
        </authorList>
    </citation>
    <scope>NUCLEOTIDE SEQUENCE [LARGE SCALE GENOMIC DNA]</scope>
    <source>
        <strain evidence="1 2">HM2</strain>
    </source>
</reference>
<organism evidence="1 2">
    <name type="scientific">Fibrobacter succinogenes</name>
    <name type="common">Bacteroides succinogenes</name>
    <dbReference type="NCBI Taxonomy" id="833"/>
    <lineage>
        <taxon>Bacteria</taxon>
        <taxon>Pseudomonadati</taxon>
        <taxon>Fibrobacterota</taxon>
        <taxon>Fibrobacteria</taxon>
        <taxon>Fibrobacterales</taxon>
        <taxon>Fibrobacteraceae</taxon>
        <taxon>Fibrobacter</taxon>
    </lineage>
</organism>
<dbReference type="Pfam" id="PF07661">
    <property type="entry name" value="MORN_2"/>
    <property type="match status" value="5"/>
</dbReference>
<sequence length="239" mass="26902">MVLLRRNIIVGLIACFVIACGPEYSFSNSVLNTSSVPADADPAVADSIANEKRAKQDALLDTVSLRFYMSKNSSNPSVFDEHGYRDGLWEVYYSNGQLASKGSYRNGIREGLFESFYENGQVKEKISYRDGLIEGSSESFYSNGKPSSKGMCLGNHLHGNWETYFPNGKLESRATFENGYPNGLYEEYYSNGNLKAKGIIENGVPVGAWEYYYENGKLKQKGSYTKQRNGYYEYDYDDD</sequence>
<evidence type="ECO:0000313" key="2">
    <source>
        <dbReference type="Proteomes" id="UP000255423"/>
    </source>
</evidence>
<dbReference type="AlphaFoldDB" id="A0A380S5C8"/>
<dbReference type="Gene3D" id="2.20.110.10">
    <property type="entry name" value="Histone H3 K4-specific methyltransferase SET7/9 N-terminal domain"/>
    <property type="match status" value="1"/>
</dbReference>
<proteinExistence type="predicted"/>
<dbReference type="PROSITE" id="PS51257">
    <property type="entry name" value="PROKAR_LIPOPROTEIN"/>
    <property type="match status" value="1"/>
</dbReference>
<dbReference type="InterPro" id="IPR011652">
    <property type="entry name" value="MORN_2"/>
</dbReference>
<dbReference type="EMBL" id="UHJL01000002">
    <property type="protein sequence ID" value="SUQ24427.1"/>
    <property type="molecule type" value="Genomic_DNA"/>
</dbReference>
<evidence type="ECO:0000313" key="1">
    <source>
        <dbReference type="EMBL" id="SUQ24427.1"/>
    </source>
</evidence>
<dbReference type="RefSeq" id="WP_109572923.1">
    <property type="nucleotide sequence ID" value="NZ_UHJL01000002.1"/>
</dbReference>
<dbReference type="Gene3D" id="3.90.930.1">
    <property type="match status" value="1"/>
</dbReference>